<dbReference type="PANTHER" id="PTHR11101">
    <property type="entry name" value="PHOSPHATE TRANSPORTER"/>
    <property type="match status" value="1"/>
</dbReference>
<evidence type="ECO:0000256" key="4">
    <source>
        <dbReference type="ARBA" id="ARBA00022989"/>
    </source>
</evidence>
<feature type="transmembrane region" description="Helical" evidence="6">
    <location>
        <begin position="264"/>
        <end position="286"/>
    </location>
</feature>
<keyword evidence="6" id="KW-0592">Phosphate transport</keyword>
<evidence type="ECO:0000256" key="3">
    <source>
        <dbReference type="ARBA" id="ARBA00022692"/>
    </source>
</evidence>
<keyword evidence="2 6" id="KW-0813">Transport</keyword>
<feature type="transmembrane region" description="Helical" evidence="6">
    <location>
        <begin position="379"/>
        <end position="398"/>
    </location>
</feature>
<organism evidence="8 9">
    <name type="scientific">Streptomyces albus (strain ATCC 21838 / DSM 41398 / FERM P-419 / JCM 4703 / NBRC 107858)</name>
    <dbReference type="NCBI Taxonomy" id="1081613"/>
    <lineage>
        <taxon>Bacteria</taxon>
        <taxon>Bacillati</taxon>
        <taxon>Actinomycetota</taxon>
        <taxon>Actinomycetes</taxon>
        <taxon>Kitasatosporales</taxon>
        <taxon>Streptomycetaceae</taxon>
        <taxon>Streptomyces</taxon>
    </lineage>
</organism>
<dbReference type="EMBL" id="CP010519">
    <property type="protein sequence ID" value="AJE86401.1"/>
    <property type="molecule type" value="Genomic_DNA"/>
</dbReference>
<protein>
    <recommendedName>
        <fullName evidence="6">Phosphate transporter</fullName>
    </recommendedName>
</protein>
<evidence type="ECO:0000256" key="1">
    <source>
        <dbReference type="ARBA" id="ARBA00004141"/>
    </source>
</evidence>
<keyword evidence="3 6" id="KW-0812">Transmembrane</keyword>
<dbReference type="InterPro" id="IPR001204">
    <property type="entry name" value="Phos_transporter"/>
</dbReference>
<reference evidence="8 9" key="1">
    <citation type="submission" date="2015-01" db="EMBL/GenBank/DDBJ databases">
        <title>Enhanced salinomycin production by adjusting the supply of polyketide extender units in Streptomyce albus DSM 41398.</title>
        <authorList>
            <person name="Lu C."/>
        </authorList>
    </citation>
    <scope>NUCLEOTIDE SEQUENCE [LARGE SCALE GENOMIC DNA]</scope>
    <source>
        <strain evidence="9">ATCC 21838 / DSM 41398 / FERM P-419 / JCM 4703 / NBRC 107858</strain>
    </source>
</reference>
<comment type="subcellular location">
    <subcellularLocation>
        <location evidence="1 6">Membrane</location>
        <topology evidence="1 6">Multi-pass membrane protein</topology>
    </subcellularLocation>
</comment>
<dbReference type="GO" id="GO:0035435">
    <property type="term" value="P:phosphate ion transmembrane transport"/>
    <property type="evidence" value="ECO:0007669"/>
    <property type="project" value="TreeGrafter"/>
</dbReference>
<dbReference type="GO" id="GO:0016020">
    <property type="term" value="C:membrane"/>
    <property type="evidence" value="ECO:0007669"/>
    <property type="project" value="UniProtKB-SubCell"/>
</dbReference>
<dbReference type="STRING" id="1888.Salbus254_5240"/>
<dbReference type="AlphaFoldDB" id="A0A0B5F689"/>
<dbReference type="Proteomes" id="UP000031523">
    <property type="component" value="Chromosome"/>
</dbReference>
<dbReference type="KEGG" id="sals:SLNWT_6025"/>
<keyword evidence="9" id="KW-1185">Reference proteome</keyword>
<proteinExistence type="inferred from homology"/>
<feature type="region of interest" description="Disordered" evidence="7">
    <location>
        <begin position="431"/>
        <end position="461"/>
    </location>
</feature>
<feature type="transmembrane region" description="Helical" evidence="6">
    <location>
        <begin position="181"/>
        <end position="199"/>
    </location>
</feature>
<gene>
    <name evidence="8" type="ORF">SLNWT_6025</name>
</gene>
<evidence type="ECO:0000256" key="7">
    <source>
        <dbReference type="SAM" id="MobiDB-lite"/>
    </source>
</evidence>
<dbReference type="Pfam" id="PF01384">
    <property type="entry name" value="PHO4"/>
    <property type="match status" value="1"/>
</dbReference>
<feature type="transmembrane region" description="Helical" evidence="6">
    <location>
        <begin position="353"/>
        <end position="373"/>
    </location>
</feature>
<evidence type="ECO:0000256" key="5">
    <source>
        <dbReference type="ARBA" id="ARBA00023136"/>
    </source>
</evidence>
<sequence>MRRPGRGRRARGTLDAVTSGPWSVHLVFTQAAYVHRANDVHSKPGLMEHFTLLLGVVIITALVFDFTNGFHDTANAMATTISTGALKPKTAVAMSAVLNLVGAFLSVEVAKTISGGIIDEDGIRTEVIFAALVGAILWNLLTWLLGLPSSSSHALFGGLIGAAVMSAGWSSVNGSTVVTKVLLPALAAPLVAGIAAAFATRLTYRLGRGTDEKATAKGYRAGQIASAGLVSLAHGTNDAQKTMGIITLALVTGGVLSPGSNPPVWVITSAGLAIALGTYLGGWRIIRTMGKGLTDLAPPQGFAAQTSAATVILASSHLGFSLSTTQACSGSVMGAGLGRKGGVVRWSTATRMFAAWGLTLPAAGLVGAGAQLLTEQGNWGTVLTGALLVGGSGTIWLLSRRQPVDQHNVNDIGSAEPAGVVTTAIAAVTPPPTATQAAEAAATPDTATAEQAPTQPLRATA</sequence>
<dbReference type="GO" id="GO:0005315">
    <property type="term" value="F:phosphate transmembrane transporter activity"/>
    <property type="evidence" value="ECO:0007669"/>
    <property type="project" value="InterPro"/>
</dbReference>
<name>A0A0B5F689_STRA4</name>
<feature type="transmembrane region" description="Helical" evidence="6">
    <location>
        <begin position="50"/>
        <end position="70"/>
    </location>
</feature>
<accession>A0A0B5F689</accession>
<evidence type="ECO:0000256" key="6">
    <source>
        <dbReference type="RuleBase" id="RU363058"/>
    </source>
</evidence>
<feature type="transmembrane region" description="Helical" evidence="6">
    <location>
        <begin position="127"/>
        <end position="146"/>
    </location>
</feature>
<comment type="similarity">
    <text evidence="6">Belongs to the inorganic phosphate transporter (PiT) (TC 2.A.20) family.</text>
</comment>
<evidence type="ECO:0000313" key="9">
    <source>
        <dbReference type="Proteomes" id="UP000031523"/>
    </source>
</evidence>
<evidence type="ECO:0000256" key="2">
    <source>
        <dbReference type="ARBA" id="ARBA00022448"/>
    </source>
</evidence>
<evidence type="ECO:0000313" key="8">
    <source>
        <dbReference type="EMBL" id="AJE86401.1"/>
    </source>
</evidence>
<feature type="transmembrane region" description="Helical" evidence="6">
    <location>
        <begin position="152"/>
        <end position="169"/>
    </location>
</feature>
<keyword evidence="5 6" id="KW-0472">Membrane</keyword>
<feature type="transmembrane region" description="Helical" evidence="6">
    <location>
        <begin position="90"/>
        <end position="107"/>
    </location>
</feature>
<dbReference type="PANTHER" id="PTHR11101:SF54">
    <property type="entry name" value="LOW-AFFINITY INORGANIC PHOSPHATE TRANSPORTER-RELATED"/>
    <property type="match status" value="1"/>
</dbReference>
<keyword evidence="4 6" id="KW-1133">Transmembrane helix</keyword>